<keyword evidence="2" id="KW-1185">Reference proteome</keyword>
<name>A0A7W3TIG0_9ACTN</name>
<accession>A0A7W3TIG0</accession>
<comment type="caution">
    <text evidence="1">The sequence shown here is derived from an EMBL/GenBank/DDBJ whole genome shotgun (WGS) entry which is preliminary data.</text>
</comment>
<proteinExistence type="predicted"/>
<reference evidence="2" key="1">
    <citation type="submission" date="2019-10" db="EMBL/GenBank/DDBJ databases">
        <title>Streptomyces sp. nov., a novel actinobacterium isolated from alkaline environment.</title>
        <authorList>
            <person name="Golinska P."/>
        </authorList>
    </citation>
    <scope>NUCLEOTIDE SEQUENCE [LARGE SCALE GENOMIC DNA]</scope>
    <source>
        <strain evidence="2">DSM 42118</strain>
    </source>
</reference>
<protein>
    <submittedName>
        <fullName evidence="1">Sensor histidine kinase</fullName>
    </submittedName>
</protein>
<keyword evidence="1" id="KW-0418">Kinase</keyword>
<feature type="non-terminal residue" evidence="1">
    <location>
        <position position="48"/>
    </location>
</feature>
<sequence>MLTAAAEVDEALGDGLRGRGAGLAARRLRRLLDAEAVLLADLDGPPTL</sequence>
<evidence type="ECO:0000313" key="2">
    <source>
        <dbReference type="Proteomes" id="UP000538929"/>
    </source>
</evidence>
<dbReference type="AlphaFoldDB" id="A0A7W3TIG0"/>
<dbReference type="Proteomes" id="UP000538929">
    <property type="component" value="Unassembled WGS sequence"/>
</dbReference>
<dbReference type="EMBL" id="VKHT01001773">
    <property type="protein sequence ID" value="MBB0247454.1"/>
    <property type="molecule type" value="Genomic_DNA"/>
</dbReference>
<evidence type="ECO:0000313" key="1">
    <source>
        <dbReference type="EMBL" id="MBB0247454.1"/>
    </source>
</evidence>
<gene>
    <name evidence="1" type="ORF">FNQ90_25855</name>
</gene>
<dbReference type="GO" id="GO:0016301">
    <property type="term" value="F:kinase activity"/>
    <property type="evidence" value="ECO:0007669"/>
    <property type="project" value="UniProtKB-KW"/>
</dbReference>
<organism evidence="1 2">
    <name type="scientific">Streptomyces alkaliphilus</name>
    <dbReference type="NCBI Taxonomy" id="1472722"/>
    <lineage>
        <taxon>Bacteria</taxon>
        <taxon>Bacillati</taxon>
        <taxon>Actinomycetota</taxon>
        <taxon>Actinomycetes</taxon>
        <taxon>Kitasatosporales</taxon>
        <taxon>Streptomycetaceae</taxon>
        <taxon>Streptomyces</taxon>
    </lineage>
</organism>
<keyword evidence="1" id="KW-0808">Transferase</keyword>